<dbReference type="EMBL" id="KV784361">
    <property type="protein sequence ID" value="OEU13618.1"/>
    <property type="molecule type" value="Genomic_DNA"/>
</dbReference>
<feature type="transmembrane region" description="Helical" evidence="7">
    <location>
        <begin position="35"/>
        <end position="56"/>
    </location>
</feature>
<keyword evidence="3" id="KW-0645">Protease</keyword>
<name>A0A1E7F5Z9_9STRA</name>
<dbReference type="KEGG" id="fcy:FRACYDRAFT_188763"/>
<evidence type="ECO:0000256" key="6">
    <source>
        <dbReference type="ARBA" id="ARBA00023049"/>
    </source>
</evidence>
<evidence type="ECO:0000256" key="2">
    <source>
        <dbReference type="ARBA" id="ARBA00007931"/>
    </source>
</evidence>
<sequence length="260" mass="27489">MVGTGGLVLFGKTKYILAALKLTKLAPLGSMLLSVGAYSMFFGLPYATGVVGLILVHEIGHAAVMHKLGIPFSPMVFIPFMGAVIATKERPRNCLEDAKVAFGGPVLGSIGAGVVAVAGHSIDSQLLITLADFGLMINLFNLLPLGSMDGGRIAGALSPYMNVAGVGMGVGLAYTGVIHNPIFYLILMAGGYETFQRFYNPGAIPPNFYAITPMQRAAIGLGYVGLIGGLALAMDINGRYKKTPEVLMQERELEKTFDMR</sequence>
<proteinExistence type="inferred from homology"/>
<evidence type="ECO:0000256" key="1">
    <source>
        <dbReference type="ARBA" id="ARBA00001947"/>
    </source>
</evidence>
<keyword evidence="4" id="KW-0378">Hydrolase</keyword>
<evidence type="ECO:0000256" key="5">
    <source>
        <dbReference type="ARBA" id="ARBA00022833"/>
    </source>
</evidence>
<comment type="similarity">
    <text evidence="2">Belongs to the peptidase M50B family.</text>
</comment>
<organism evidence="8 9">
    <name type="scientific">Fragilariopsis cylindrus CCMP1102</name>
    <dbReference type="NCBI Taxonomy" id="635003"/>
    <lineage>
        <taxon>Eukaryota</taxon>
        <taxon>Sar</taxon>
        <taxon>Stramenopiles</taxon>
        <taxon>Ochrophyta</taxon>
        <taxon>Bacillariophyta</taxon>
        <taxon>Bacillariophyceae</taxon>
        <taxon>Bacillariophycidae</taxon>
        <taxon>Bacillariales</taxon>
        <taxon>Bacillariaceae</taxon>
        <taxon>Fragilariopsis</taxon>
    </lineage>
</organism>
<protein>
    <recommendedName>
        <fullName evidence="10">Peptidase M50</fullName>
    </recommendedName>
</protein>
<dbReference type="PANTHER" id="PTHR39188:SF3">
    <property type="entry name" value="STAGE IV SPORULATION PROTEIN FB"/>
    <property type="match status" value="1"/>
</dbReference>
<dbReference type="Proteomes" id="UP000095751">
    <property type="component" value="Unassembled WGS sequence"/>
</dbReference>
<comment type="cofactor">
    <cofactor evidence="1">
        <name>Zn(2+)</name>
        <dbReference type="ChEBI" id="CHEBI:29105"/>
    </cofactor>
</comment>
<evidence type="ECO:0000313" key="8">
    <source>
        <dbReference type="EMBL" id="OEU13618.1"/>
    </source>
</evidence>
<feature type="transmembrane region" description="Helical" evidence="7">
    <location>
        <begin position="163"/>
        <end position="187"/>
    </location>
</feature>
<evidence type="ECO:0000313" key="9">
    <source>
        <dbReference type="Proteomes" id="UP000095751"/>
    </source>
</evidence>
<evidence type="ECO:0000256" key="3">
    <source>
        <dbReference type="ARBA" id="ARBA00022670"/>
    </source>
</evidence>
<feature type="transmembrane region" description="Helical" evidence="7">
    <location>
        <begin position="98"/>
        <end position="119"/>
    </location>
</feature>
<dbReference type="AlphaFoldDB" id="A0A1E7F5Z9"/>
<keyword evidence="9" id="KW-1185">Reference proteome</keyword>
<reference evidence="8 9" key="1">
    <citation type="submission" date="2016-09" db="EMBL/GenBank/DDBJ databases">
        <title>Extensive genetic diversity and differential bi-allelic expression allows diatom success in the polar Southern Ocean.</title>
        <authorList>
            <consortium name="DOE Joint Genome Institute"/>
            <person name="Mock T."/>
            <person name="Otillar R.P."/>
            <person name="Strauss J."/>
            <person name="Dupont C."/>
            <person name="Frickenhaus S."/>
            <person name="Maumus F."/>
            <person name="Mcmullan M."/>
            <person name="Sanges R."/>
            <person name="Schmutz J."/>
            <person name="Toseland A."/>
            <person name="Valas R."/>
            <person name="Veluchamy A."/>
            <person name="Ward B.J."/>
            <person name="Allen A."/>
            <person name="Barry K."/>
            <person name="Falciatore A."/>
            <person name="Ferrante M."/>
            <person name="Fortunato A.E."/>
            <person name="Gloeckner G."/>
            <person name="Gruber A."/>
            <person name="Hipkin R."/>
            <person name="Janech M."/>
            <person name="Kroth P."/>
            <person name="Leese F."/>
            <person name="Lindquist E."/>
            <person name="Lyon B.R."/>
            <person name="Martin J."/>
            <person name="Mayer C."/>
            <person name="Parker M."/>
            <person name="Quesneville H."/>
            <person name="Raymond J."/>
            <person name="Uhlig C."/>
            <person name="Valentin K.U."/>
            <person name="Worden A.Z."/>
            <person name="Armbrust E.V."/>
            <person name="Bowler C."/>
            <person name="Green B."/>
            <person name="Moulton V."/>
            <person name="Van Oosterhout C."/>
            <person name="Grigoriev I."/>
        </authorList>
    </citation>
    <scope>NUCLEOTIDE SEQUENCE [LARGE SCALE GENOMIC DNA]</scope>
    <source>
        <strain evidence="8 9">CCMP1102</strain>
    </source>
</reference>
<evidence type="ECO:0000256" key="4">
    <source>
        <dbReference type="ARBA" id="ARBA00022801"/>
    </source>
</evidence>
<keyword evidence="7" id="KW-1133">Transmembrane helix</keyword>
<dbReference type="GO" id="GO:0008237">
    <property type="term" value="F:metallopeptidase activity"/>
    <property type="evidence" value="ECO:0007669"/>
    <property type="project" value="UniProtKB-KW"/>
</dbReference>
<dbReference type="GO" id="GO:0006508">
    <property type="term" value="P:proteolysis"/>
    <property type="evidence" value="ECO:0007669"/>
    <property type="project" value="UniProtKB-KW"/>
</dbReference>
<feature type="transmembrane region" description="Helical" evidence="7">
    <location>
        <begin position="126"/>
        <end position="143"/>
    </location>
</feature>
<keyword evidence="5" id="KW-0862">Zinc</keyword>
<dbReference type="OrthoDB" id="195057at2759"/>
<dbReference type="PANTHER" id="PTHR39188">
    <property type="entry name" value="MEMBRANE-ASSOCIATED ZINC METALLOPROTEASE M50B"/>
    <property type="match status" value="1"/>
</dbReference>
<keyword evidence="7" id="KW-0812">Transmembrane</keyword>
<feature type="transmembrane region" description="Helical" evidence="7">
    <location>
        <begin position="68"/>
        <end position="86"/>
    </location>
</feature>
<evidence type="ECO:0008006" key="10">
    <source>
        <dbReference type="Google" id="ProtNLM"/>
    </source>
</evidence>
<gene>
    <name evidence="8" type="ORF">FRACYDRAFT_188763</name>
</gene>
<dbReference type="InParanoid" id="A0A1E7F5Z9"/>
<accession>A0A1E7F5Z9</accession>
<evidence type="ECO:0000256" key="7">
    <source>
        <dbReference type="SAM" id="Phobius"/>
    </source>
</evidence>
<keyword evidence="7" id="KW-0472">Membrane</keyword>
<keyword evidence="6" id="KW-0482">Metalloprotease</keyword>